<dbReference type="PANTHER" id="PTHR13887">
    <property type="entry name" value="GLUTATHIONE S-TRANSFERASE KAPPA"/>
    <property type="match status" value="1"/>
</dbReference>
<evidence type="ECO:0000313" key="9">
    <source>
        <dbReference type="Proteomes" id="UP000249260"/>
    </source>
</evidence>
<evidence type="ECO:0000256" key="2">
    <source>
        <dbReference type="ARBA" id="ARBA00022729"/>
    </source>
</evidence>
<evidence type="ECO:0000256" key="6">
    <source>
        <dbReference type="SAM" id="Phobius"/>
    </source>
</evidence>
<dbReference type="Gene3D" id="3.40.30.10">
    <property type="entry name" value="Glutaredoxin"/>
    <property type="match status" value="1"/>
</dbReference>
<dbReference type="Pfam" id="PF13462">
    <property type="entry name" value="Thioredoxin_4"/>
    <property type="match status" value="1"/>
</dbReference>
<keyword evidence="5" id="KW-0676">Redox-active center</keyword>
<dbReference type="InterPro" id="IPR036249">
    <property type="entry name" value="Thioredoxin-like_sf"/>
</dbReference>
<name>A0A328U6F0_9BACL</name>
<keyword evidence="6" id="KW-1133">Transmembrane helix</keyword>
<evidence type="ECO:0000313" key="8">
    <source>
        <dbReference type="EMBL" id="RAP78287.1"/>
    </source>
</evidence>
<feature type="domain" description="Thioredoxin-like fold" evidence="7">
    <location>
        <begin position="64"/>
        <end position="233"/>
    </location>
</feature>
<evidence type="ECO:0000256" key="1">
    <source>
        <dbReference type="ARBA" id="ARBA00005791"/>
    </source>
</evidence>
<dbReference type="OrthoDB" id="117402at2"/>
<dbReference type="SUPFAM" id="SSF52833">
    <property type="entry name" value="Thioredoxin-like"/>
    <property type="match status" value="1"/>
</dbReference>
<evidence type="ECO:0000256" key="3">
    <source>
        <dbReference type="ARBA" id="ARBA00023002"/>
    </source>
</evidence>
<keyword evidence="9" id="KW-1185">Reference proteome</keyword>
<accession>A0A328U6F0</accession>
<dbReference type="RefSeq" id="WP_112881410.1">
    <property type="nucleotide sequence ID" value="NZ_QLUW01000001.1"/>
</dbReference>
<keyword evidence="2" id="KW-0732">Signal</keyword>
<evidence type="ECO:0000256" key="5">
    <source>
        <dbReference type="ARBA" id="ARBA00023284"/>
    </source>
</evidence>
<dbReference type="Proteomes" id="UP000249260">
    <property type="component" value="Unassembled WGS sequence"/>
</dbReference>
<dbReference type="GO" id="GO:0016491">
    <property type="term" value="F:oxidoreductase activity"/>
    <property type="evidence" value="ECO:0007669"/>
    <property type="project" value="UniProtKB-KW"/>
</dbReference>
<comment type="caution">
    <text evidence="8">The sequence shown here is derived from an EMBL/GenBank/DDBJ whole genome shotgun (WGS) entry which is preliminary data.</text>
</comment>
<keyword evidence="3" id="KW-0560">Oxidoreductase</keyword>
<keyword evidence="4" id="KW-1015">Disulfide bond</keyword>
<feature type="transmembrane region" description="Helical" evidence="6">
    <location>
        <begin position="31"/>
        <end position="49"/>
    </location>
</feature>
<keyword evidence="6" id="KW-0812">Transmembrane</keyword>
<organism evidence="8 9">
    <name type="scientific">Paenibacillus montanisoli</name>
    <dbReference type="NCBI Taxonomy" id="2081970"/>
    <lineage>
        <taxon>Bacteria</taxon>
        <taxon>Bacillati</taxon>
        <taxon>Bacillota</taxon>
        <taxon>Bacilli</taxon>
        <taxon>Bacillales</taxon>
        <taxon>Paenibacillaceae</taxon>
        <taxon>Paenibacillus</taxon>
    </lineage>
</organism>
<protein>
    <submittedName>
        <fullName evidence="8">DsbA family protein</fullName>
    </submittedName>
</protein>
<dbReference type="AlphaFoldDB" id="A0A328U6F0"/>
<reference evidence="8 9" key="1">
    <citation type="submission" date="2018-06" db="EMBL/GenBank/DDBJ databases">
        <title>Paenibacillus montanisoli sp. nov., isolated from mountain area soil.</title>
        <authorList>
            <person name="Wu M."/>
        </authorList>
    </citation>
    <scope>NUCLEOTIDE SEQUENCE [LARGE SCALE GENOMIC DNA]</scope>
    <source>
        <strain evidence="8 9">RA17</strain>
    </source>
</reference>
<evidence type="ECO:0000256" key="4">
    <source>
        <dbReference type="ARBA" id="ARBA00023157"/>
    </source>
</evidence>
<keyword evidence="6" id="KW-0472">Membrane</keyword>
<proteinExistence type="inferred from homology"/>
<dbReference type="PANTHER" id="PTHR13887:SF14">
    <property type="entry name" value="DISULFIDE BOND FORMATION PROTEIN D"/>
    <property type="match status" value="1"/>
</dbReference>
<dbReference type="EMBL" id="QLUW01000001">
    <property type="protein sequence ID" value="RAP78287.1"/>
    <property type="molecule type" value="Genomic_DNA"/>
</dbReference>
<evidence type="ECO:0000259" key="7">
    <source>
        <dbReference type="Pfam" id="PF13462"/>
    </source>
</evidence>
<gene>
    <name evidence="8" type="ORF">DL346_07620</name>
</gene>
<dbReference type="InterPro" id="IPR012336">
    <property type="entry name" value="Thioredoxin-like_fold"/>
</dbReference>
<comment type="similarity">
    <text evidence="1">Belongs to the thioredoxin family. DsbA subfamily.</text>
</comment>
<sequence length="241" mass="27051">MSQPMKKSTYKSQRKAEAEKQEKQRKAMRKLFWAIGIVAVLGIIAALIFTPKPDPTAFEYDQLPILGKADAPVKIVEFGDYKCPSCAVFSQQIKPQIEKEYIESGKVALYFINFPFIGEDSTTAAIAAQSVYHQNNDAFWKYFDALYKNQQDEHTVWATPEYLVQLAKDNQIDVDLDLLKKDIEEGTYESEVNKHSKAANAAKVLSTPTLFINGEEFTGQFSDYAAIKKAIDEALAAGQSE</sequence>